<dbReference type="Pfam" id="PF06999">
    <property type="entry name" value="Suc_Fer-like"/>
    <property type="match status" value="1"/>
</dbReference>
<evidence type="ECO:0000313" key="2">
    <source>
        <dbReference type="Proteomes" id="UP000612362"/>
    </source>
</evidence>
<organism evidence="1 2">
    <name type="scientific">Ktedonospora formicarum</name>
    <dbReference type="NCBI Taxonomy" id="2778364"/>
    <lineage>
        <taxon>Bacteria</taxon>
        <taxon>Bacillati</taxon>
        <taxon>Chloroflexota</taxon>
        <taxon>Ktedonobacteria</taxon>
        <taxon>Ktedonobacterales</taxon>
        <taxon>Ktedonobacteraceae</taxon>
        <taxon>Ktedonospora</taxon>
    </lineage>
</organism>
<evidence type="ECO:0000313" key="1">
    <source>
        <dbReference type="EMBL" id="GHO48259.1"/>
    </source>
</evidence>
<dbReference type="InterPro" id="IPR009737">
    <property type="entry name" value="Aim32/Apd1-like"/>
</dbReference>
<reference evidence="1" key="1">
    <citation type="submission" date="2020-10" db="EMBL/GenBank/DDBJ databases">
        <title>Taxonomic study of unclassified bacteria belonging to the class Ktedonobacteria.</title>
        <authorList>
            <person name="Yabe S."/>
            <person name="Wang C.M."/>
            <person name="Zheng Y."/>
            <person name="Sakai Y."/>
            <person name="Cavaletti L."/>
            <person name="Monciardini P."/>
            <person name="Donadio S."/>
        </authorList>
    </citation>
    <scope>NUCLEOTIDE SEQUENCE</scope>
    <source>
        <strain evidence="1">SOSP1-1</strain>
    </source>
</reference>
<accession>A0A8J3IA19</accession>
<dbReference type="RefSeq" id="WP_220197457.1">
    <property type="nucleotide sequence ID" value="NZ_BNJF01000003.1"/>
</dbReference>
<dbReference type="EMBL" id="BNJF01000003">
    <property type="protein sequence ID" value="GHO48259.1"/>
    <property type="molecule type" value="Genomic_DNA"/>
</dbReference>
<proteinExistence type="predicted"/>
<protein>
    <submittedName>
        <fullName evidence="1">Sucrase ferredoxin</fullName>
    </submittedName>
</protein>
<name>A0A8J3IA19_9CHLR</name>
<dbReference type="Proteomes" id="UP000612362">
    <property type="component" value="Unassembled WGS sequence"/>
</dbReference>
<comment type="caution">
    <text evidence="1">The sequence shown here is derived from an EMBL/GenBank/DDBJ whole genome shotgun (WGS) entry which is preliminary data.</text>
</comment>
<sequence length="307" mass="35840">MREEHFCAHISEVRQDPFIGLATPADLWLMVEYTGPWEYMSVYNNKLPEHVREWLKAIANDYMNLKTIVTFIRKDMRPLGRIRCFVGVTREEREAIYAFNFASYEEIPKLDLEALRTGSPEYDAYLSSDPMYLVCTNGKHDMCCARFGIPVHREASRIDSEHTWHCTHIGWDQFAANFLCLPHGVYYSRVTVPEVASIIEADRARRLYTRKCRGRTIYSYAVQAAEHYIREHTGETRMDALRLLDSTTEAEGRDTVRFQATSDGTIYRVTIQFELQQPEMPPCRCDAEGKNLRYHFHLQTFEELQPA</sequence>
<dbReference type="AlphaFoldDB" id="A0A8J3IA19"/>
<gene>
    <name evidence="1" type="ORF">KSX_64220</name>
</gene>
<keyword evidence="2" id="KW-1185">Reference proteome</keyword>